<dbReference type="EMBL" id="BAAANY010000013">
    <property type="protein sequence ID" value="GAA1685114.1"/>
    <property type="molecule type" value="Genomic_DNA"/>
</dbReference>
<dbReference type="Pfam" id="PF13320">
    <property type="entry name" value="GH123_cat"/>
    <property type="match status" value="1"/>
</dbReference>
<dbReference type="InterPro" id="IPR000421">
    <property type="entry name" value="FA58C"/>
</dbReference>
<dbReference type="InterPro" id="IPR051941">
    <property type="entry name" value="BG_Antigen-Binding_Lectin"/>
</dbReference>
<dbReference type="InterPro" id="IPR006311">
    <property type="entry name" value="TAT_signal"/>
</dbReference>
<dbReference type="PANTHER" id="PTHR45713:SF6">
    <property type="entry name" value="F5_8 TYPE C DOMAIN-CONTAINING PROTEIN"/>
    <property type="match status" value="1"/>
</dbReference>
<comment type="caution">
    <text evidence="2">The sequence shown here is derived from an EMBL/GenBank/DDBJ whole genome shotgun (WGS) entry which is preliminary data.</text>
</comment>
<feature type="domain" description="F5/8 type C" evidence="1">
    <location>
        <begin position="778"/>
        <end position="912"/>
    </location>
</feature>
<organism evidence="2 3">
    <name type="scientific">Fodinicola feengrottensis</name>
    <dbReference type="NCBI Taxonomy" id="435914"/>
    <lineage>
        <taxon>Bacteria</taxon>
        <taxon>Bacillati</taxon>
        <taxon>Actinomycetota</taxon>
        <taxon>Actinomycetes</taxon>
        <taxon>Mycobacteriales</taxon>
        <taxon>Fodinicola</taxon>
    </lineage>
</organism>
<sequence length="1088" mass="115096">MALWWSVTLFTMSGMPTEPSFPSIAGQPLSRRSLLRGAAAVAAVGAAPLAWPQVAFGAAGVAVWAQGGSDRVFSTSVAGSIQAVSLAAAKGEHEAAQIMVRPASAVSGVQLTVTDLTGPGGAVLPATQVQIRREYPHPNVDTVDGDMQAAPGGASIFYDALMDNAAISVAANTTQPYHVGVRVPAGQAAGRYAGTVTVSTSGGDVPVPISVQVYDVAIPAANQSTLKMNNWFTSAGWDYTGTIQAVPLQYGCTMFDDRWWTVMGNFAKNHALHRNNVIYADFQALLIPNTTIDSAGNYTFGWQSFDRFVQLFVDAGALSYIYTPTLLEGAGPQVEILQNVGGSTQKVLVTPNSAVANAYLDKVFPALKAHLDTKGWTDIFYFSALDEPSSTAQVSAATWLYAKYAQYFPHPRTNEAHNTNMPDLDKILTTVTPTTEVYQNSVATYQKFRQTPGKELWLYTCIIPQGNYMNRFIRYHLDKTRLIPWLLWKIGASGYLHWGWNYWVNGSVAAGWTAADTFDGHQNGDAWLVRPNKPALDVYDSVRSEAQLDGIEDFELLTALARTKPVTAHAVANTLITDSTTYTRNGEDVVAAHRHLLDALTSPAGDSRFPLTDGFADERNWVHVQGAWSVSGGGYNQTDSSANWGYTSALKARAYGDFAATVDVQITGVNSSGGDTNWAGLVVRSANGSDMDTGYMVALRRNGEVFVYRSGDTLGKAQVPGFTTASPTRLKVVALGSTLTVCAGPAATPILTVNDSAFVIGNVALVTGGASARFSGFSVNPEVNYAEGKAVTVTSTYTADGWAPTAAVNGQTASVTGGLGWSSAGSTDPGTAQTVTVDFGRSYPVGRVDLYPRSDGTNAGSGFPSDFTISLSTDGSTWTTVATKTGYPKPAAVNQAFAFGTTQARYVRVTATKLTADQFGAYHFQLAEIAAYGGNLAAGRPVTSSSSYESPSEGWGAACATDGSWLSALASPMGWSSGGATAATQTEWVSVDLGALSQIKDVTLYARTDGPATGSCFPVDFAVQQSTDGASWSTLVSKTGYPAPDAMPQVFAFAPVTTRYVRVLATKLSADGFGSYRAQLSEIEVHAG</sequence>
<protein>
    <recommendedName>
        <fullName evidence="1">F5/8 type C domain-containing protein</fullName>
    </recommendedName>
</protein>
<name>A0ABN2HBK1_9ACTN</name>
<dbReference type="Gene3D" id="2.60.120.560">
    <property type="entry name" value="Exo-inulinase, domain 1"/>
    <property type="match status" value="1"/>
</dbReference>
<dbReference type="PROSITE" id="PS51318">
    <property type="entry name" value="TAT"/>
    <property type="match status" value="1"/>
</dbReference>
<dbReference type="Pfam" id="PF22680">
    <property type="entry name" value="Glyco_hydro_123_N_2"/>
    <property type="match status" value="1"/>
</dbReference>
<dbReference type="PROSITE" id="PS50022">
    <property type="entry name" value="FA58C_3"/>
    <property type="match status" value="2"/>
</dbReference>
<keyword evidence="3" id="KW-1185">Reference proteome</keyword>
<proteinExistence type="predicted"/>
<reference evidence="2 3" key="1">
    <citation type="journal article" date="2019" name="Int. J. Syst. Evol. Microbiol.">
        <title>The Global Catalogue of Microorganisms (GCM) 10K type strain sequencing project: providing services to taxonomists for standard genome sequencing and annotation.</title>
        <authorList>
            <consortium name="The Broad Institute Genomics Platform"/>
            <consortium name="The Broad Institute Genome Sequencing Center for Infectious Disease"/>
            <person name="Wu L."/>
            <person name="Ma J."/>
        </authorList>
    </citation>
    <scope>NUCLEOTIDE SEQUENCE [LARGE SCALE GENOMIC DNA]</scope>
    <source>
        <strain evidence="2 3">JCM 14718</strain>
    </source>
</reference>
<dbReference type="Proteomes" id="UP001500618">
    <property type="component" value="Unassembled WGS sequence"/>
</dbReference>
<dbReference type="InterPro" id="IPR008979">
    <property type="entry name" value="Galactose-bd-like_sf"/>
</dbReference>
<dbReference type="InterPro" id="IPR025150">
    <property type="entry name" value="GH123_cat"/>
</dbReference>
<dbReference type="Gene3D" id="2.60.120.260">
    <property type="entry name" value="Galactose-binding domain-like"/>
    <property type="match status" value="2"/>
</dbReference>
<dbReference type="Pfam" id="PF00754">
    <property type="entry name" value="F5_F8_type_C"/>
    <property type="match status" value="2"/>
</dbReference>
<feature type="domain" description="F5/8 type C" evidence="1">
    <location>
        <begin position="924"/>
        <end position="1083"/>
    </location>
</feature>
<gene>
    <name evidence="2" type="ORF">GCM10009765_38050</name>
</gene>
<dbReference type="InterPro" id="IPR053850">
    <property type="entry name" value="Glyco_hydro_123_N_2"/>
</dbReference>
<dbReference type="SUPFAM" id="SSF49785">
    <property type="entry name" value="Galactose-binding domain-like"/>
    <property type="match status" value="2"/>
</dbReference>
<evidence type="ECO:0000259" key="1">
    <source>
        <dbReference type="PROSITE" id="PS50022"/>
    </source>
</evidence>
<dbReference type="PANTHER" id="PTHR45713">
    <property type="entry name" value="FTP DOMAIN-CONTAINING PROTEIN"/>
    <property type="match status" value="1"/>
</dbReference>
<evidence type="ECO:0000313" key="3">
    <source>
        <dbReference type="Proteomes" id="UP001500618"/>
    </source>
</evidence>
<evidence type="ECO:0000313" key="2">
    <source>
        <dbReference type="EMBL" id="GAA1685114.1"/>
    </source>
</evidence>
<accession>A0ABN2HBK1</accession>